<sequence length="144" mass="16155">MANNKEIHNQILRGQFGKVWIDGELYANVKSFEAKISLKYEAVDINGEMGVHQRLVGFEGAGTIVLHKIDSRVAQKIAGKIKNGSVPDIKIVSKITDPDVNGAERIELTGVTLDELAHSFENKKVQEESYPFKFADYNYLDYIL</sequence>
<dbReference type="Pfam" id="PF09393">
    <property type="entry name" value="DUF2001"/>
    <property type="match status" value="1"/>
</dbReference>
<dbReference type="EMBL" id="BK015104">
    <property type="protein sequence ID" value="DAD91126.1"/>
    <property type="molecule type" value="Genomic_DNA"/>
</dbReference>
<dbReference type="InterPro" id="IPR018989">
    <property type="entry name" value="DUF2001"/>
</dbReference>
<dbReference type="InterPro" id="IPR038628">
    <property type="entry name" value="XkdM-like_sf"/>
</dbReference>
<proteinExistence type="predicted"/>
<dbReference type="SUPFAM" id="SSF69279">
    <property type="entry name" value="Phage tail proteins"/>
    <property type="match status" value="1"/>
</dbReference>
<reference evidence="1" key="1">
    <citation type="journal article" date="2021" name="Proc. Natl. Acad. Sci. U.S.A.">
        <title>A Catalog of Tens of Thousands of Viruses from Human Metagenomes Reveals Hidden Associations with Chronic Diseases.</title>
        <authorList>
            <person name="Tisza M.J."/>
            <person name="Buck C.B."/>
        </authorList>
    </citation>
    <scope>NUCLEOTIDE SEQUENCE</scope>
    <source>
        <strain evidence="1">Ctuaf34</strain>
    </source>
</reference>
<organism evidence="1">
    <name type="scientific">Siphoviridae sp. ctuaf34</name>
    <dbReference type="NCBI Taxonomy" id="2826504"/>
    <lineage>
        <taxon>Viruses</taxon>
        <taxon>Duplodnaviria</taxon>
        <taxon>Heunggongvirae</taxon>
        <taxon>Uroviricota</taxon>
        <taxon>Caudoviricetes</taxon>
    </lineage>
</organism>
<name>A0A8S5N8W0_9CAUD</name>
<protein>
    <submittedName>
        <fullName evidence="1">Tail tube protein</fullName>
    </submittedName>
</protein>
<dbReference type="Gene3D" id="2.30.110.40">
    <property type="entry name" value="Phage tail tube protein"/>
    <property type="match status" value="1"/>
</dbReference>
<accession>A0A8S5N8W0</accession>
<evidence type="ECO:0000313" key="1">
    <source>
        <dbReference type="EMBL" id="DAD91126.1"/>
    </source>
</evidence>